<keyword evidence="3" id="KW-1185">Reference proteome</keyword>
<proteinExistence type="predicted"/>
<accession>A0A2H4Q4E1</accession>
<feature type="transmembrane region" description="Helical" evidence="1">
    <location>
        <begin position="149"/>
        <end position="171"/>
    </location>
</feature>
<dbReference type="GeneID" id="35003276"/>
<accession>A0A1H6S2Z3</accession>
<sequence length="172" mass="17833">MDSSLTTAVTATDPLPWEVVIAVGALAGLVAAVVMDWPMSRQPDGFIPAAIAAAVVSRQPVEAVSMPELMIVHHFAGLLAGVLYGLLVVGFSARLPELLAVGGLDIVAHLLAVSLVGGFIYSFFAHFVLPRAGGRSYEEQATAIRGQWLRSSLVFGATLAVSVPLVALSLAG</sequence>
<dbReference type="OrthoDB" id="222014at2157"/>
<dbReference type="Proteomes" id="UP000198888">
    <property type="component" value="Unassembled WGS sequence"/>
</dbReference>
<evidence type="ECO:0000256" key="1">
    <source>
        <dbReference type="SAM" id="Phobius"/>
    </source>
</evidence>
<keyword evidence="1" id="KW-0812">Transmembrane</keyword>
<feature type="transmembrane region" description="Helical" evidence="1">
    <location>
        <begin position="15"/>
        <end position="35"/>
    </location>
</feature>
<gene>
    <name evidence="2" type="ORF">SAMN05444271_10325</name>
</gene>
<evidence type="ECO:0000313" key="2">
    <source>
        <dbReference type="EMBL" id="SEI57802.1"/>
    </source>
</evidence>
<dbReference type="EMBL" id="FNYR01000003">
    <property type="protein sequence ID" value="SEI57802.1"/>
    <property type="molecule type" value="Genomic_DNA"/>
</dbReference>
<feature type="transmembrane region" description="Helical" evidence="1">
    <location>
        <begin position="75"/>
        <end position="94"/>
    </location>
</feature>
<dbReference type="KEGG" id="hae:halTADL_2504"/>
<organism evidence="2 3">
    <name type="scientific">Halohasta litchfieldiae</name>
    <dbReference type="NCBI Taxonomy" id="1073996"/>
    <lineage>
        <taxon>Archaea</taxon>
        <taxon>Methanobacteriati</taxon>
        <taxon>Methanobacteriota</taxon>
        <taxon>Stenosarchaea group</taxon>
        <taxon>Halobacteria</taxon>
        <taxon>Halobacteriales</taxon>
        <taxon>Haloferacaceae</taxon>
        <taxon>Halohasta</taxon>
    </lineage>
</organism>
<dbReference type="AlphaFoldDB" id="A0A1H6S2Z3"/>
<evidence type="ECO:0000313" key="3">
    <source>
        <dbReference type="Proteomes" id="UP000198888"/>
    </source>
</evidence>
<reference evidence="2 3" key="1">
    <citation type="submission" date="2016-10" db="EMBL/GenBank/DDBJ databases">
        <authorList>
            <person name="de Groot N.N."/>
        </authorList>
    </citation>
    <scope>NUCLEOTIDE SEQUENCE [LARGE SCALE GENOMIC DNA]</scope>
    <source>
        <strain evidence="2 3">DSM 22187</strain>
    </source>
</reference>
<dbReference type="RefSeq" id="WP_089671021.1">
    <property type="nucleotide sequence ID" value="NZ_CP024845.1"/>
</dbReference>
<keyword evidence="1" id="KW-1133">Transmembrane helix</keyword>
<feature type="transmembrane region" description="Helical" evidence="1">
    <location>
        <begin position="106"/>
        <end position="129"/>
    </location>
</feature>
<protein>
    <submittedName>
        <fullName evidence="2">Uncharacterized protein</fullName>
    </submittedName>
</protein>
<keyword evidence="1" id="KW-0472">Membrane</keyword>
<name>A0A1H6S2Z3_9EURY</name>